<sequence length="341" mass="36121">MTAVSTLVTAVAVASAVLTGCGSSQTAESQNGVTTLRYQGWNDQVTIAELAENLGFFDGKVKLDWVGNTISGPQDIQSAATGQTDFGGAFGGAVAKLVSAGAPITAVVNYYGGDDKTFTGYYTPNDSPITKAADLVGKKVGVNTLGGQNEADIHNELKAAGLSLDQIKSVQLVALPPPNTEDALRKGQIDVAALGGQFQQRALANGGLRPVFTELDQYGKFNGGQYVFRNDLIAKNPDAATAFTTGVAKAIEWQKTTPRDQVIDKFTQIINARHRPNEDTSTLKYWLSVGVPSKYGQISDADFKNWESWLQDTGAISGPLDPSKLYTNKFNQAASTTKAGS</sequence>
<feature type="signal peptide" evidence="1">
    <location>
        <begin position="1"/>
        <end position="26"/>
    </location>
</feature>
<feature type="domain" description="SsuA/THI5-like" evidence="2">
    <location>
        <begin position="50"/>
        <end position="259"/>
    </location>
</feature>
<dbReference type="Pfam" id="PF09084">
    <property type="entry name" value="NMT1"/>
    <property type="match status" value="1"/>
</dbReference>
<evidence type="ECO:0000313" key="4">
    <source>
        <dbReference type="Proteomes" id="UP000322244"/>
    </source>
</evidence>
<feature type="chain" id="PRO_5023151037" evidence="1">
    <location>
        <begin position="27"/>
        <end position="341"/>
    </location>
</feature>
<keyword evidence="4" id="KW-1185">Reference proteome</keyword>
<protein>
    <submittedName>
        <fullName evidence="3">ABC transporter substrate-binding protein</fullName>
    </submittedName>
</protein>
<dbReference type="OrthoDB" id="8877897at2"/>
<dbReference type="Proteomes" id="UP000322244">
    <property type="component" value="Unassembled WGS sequence"/>
</dbReference>
<dbReference type="PANTHER" id="PTHR30024:SF42">
    <property type="entry name" value="ALIPHATIC SULFONATES-BINDING PROTEIN-RELATED"/>
    <property type="match status" value="1"/>
</dbReference>
<keyword evidence="1" id="KW-0732">Signal</keyword>
<dbReference type="PANTHER" id="PTHR30024">
    <property type="entry name" value="ALIPHATIC SULFONATES-BINDING PROTEIN-RELATED"/>
    <property type="match status" value="1"/>
</dbReference>
<evidence type="ECO:0000256" key="1">
    <source>
        <dbReference type="SAM" id="SignalP"/>
    </source>
</evidence>
<reference evidence="3 4" key="1">
    <citation type="submission" date="2019-07" db="EMBL/GenBank/DDBJ databases">
        <title>Rhodococcus cavernicolus sp. nov., isolated from a cave.</title>
        <authorList>
            <person name="Lee S.D."/>
        </authorList>
    </citation>
    <scope>NUCLEOTIDE SEQUENCE [LARGE SCALE GENOMIC DNA]</scope>
    <source>
        <strain evidence="3 4">C1-24</strain>
    </source>
</reference>
<comment type="caution">
    <text evidence="3">The sequence shown here is derived from an EMBL/GenBank/DDBJ whole genome shotgun (WGS) entry which is preliminary data.</text>
</comment>
<dbReference type="Gene3D" id="3.40.190.10">
    <property type="entry name" value="Periplasmic binding protein-like II"/>
    <property type="match status" value="2"/>
</dbReference>
<gene>
    <name evidence="3" type="ORF">FOY51_06085</name>
</gene>
<evidence type="ECO:0000259" key="2">
    <source>
        <dbReference type="Pfam" id="PF09084"/>
    </source>
</evidence>
<dbReference type="SUPFAM" id="SSF53850">
    <property type="entry name" value="Periplasmic binding protein-like II"/>
    <property type="match status" value="1"/>
</dbReference>
<dbReference type="EMBL" id="VLNY01000002">
    <property type="protein sequence ID" value="KAA0024372.1"/>
    <property type="molecule type" value="Genomic_DNA"/>
</dbReference>
<accession>A0A5A7SGU7</accession>
<organism evidence="3 4">
    <name type="scientific">Antrihabitans cavernicola</name>
    <dbReference type="NCBI Taxonomy" id="2495913"/>
    <lineage>
        <taxon>Bacteria</taxon>
        <taxon>Bacillati</taxon>
        <taxon>Actinomycetota</taxon>
        <taxon>Actinomycetes</taxon>
        <taxon>Mycobacteriales</taxon>
        <taxon>Nocardiaceae</taxon>
        <taxon>Antrihabitans</taxon>
    </lineage>
</organism>
<proteinExistence type="predicted"/>
<name>A0A5A7SGU7_9NOCA</name>
<dbReference type="AlphaFoldDB" id="A0A5A7SGU7"/>
<dbReference type="InterPro" id="IPR015168">
    <property type="entry name" value="SsuA/THI5"/>
</dbReference>
<evidence type="ECO:0000313" key="3">
    <source>
        <dbReference type="EMBL" id="KAA0024372.1"/>
    </source>
</evidence>